<dbReference type="Proteomes" id="UP000593576">
    <property type="component" value="Unassembled WGS sequence"/>
</dbReference>
<dbReference type="OrthoDB" id="939347at2759"/>
<evidence type="ECO:0000313" key="3">
    <source>
        <dbReference type="Proteomes" id="UP000593576"/>
    </source>
</evidence>
<feature type="signal peptide" evidence="1">
    <location>
        <begin position="1"/>
        <end position="23"/>
    </location>
</feature>
<gene>
    <name evidence="2" type="ORF">Goshw_021610</name>
</gene>
<organism evidence="2 3">
    <name type="scientific">Gossypium schwendimanii</name>
    <name type="common">Cotton</name>
    <dbReference type="NCBI Taxonomy" id="34291"/>
    <lineage>
        <taxon>Eukaryota</taxon>
        <taxon>Viridiplantae</taxon>
        <taxon>Streptophyta</taxon>
        <taxon>Embryophyta</taxon>
        <taxon>Tracheophyta</taxon>
        <taxon>Spermatophyta</taxon>
        <taxon>Magnoliopsida</taxon>
        <taxon>eudicotyledons</taxon>
        <taxon>Gunneridae</taxon>
        <taxon>Pentapetalae</taxon>
        <taxon>rosids</taxon>
        <taxon>malvids</taxon>
        <taxon>Malvales</taxon>
        <taxon>Malvaceae</taxon>
        <taxon>Malvoideae</taxon>
        <taxon>Gossypium</taxon>
    </lineage>
</organism>
<sequence>MMMNSLKFLFFIFCFAFIKQSYQSGIVIPKSYNQFNLTDVARLERITFDCKGEGPYVGVFDDRILKHEPNFSWKEFAIPSLTSADVYFGLLMVDPNGA</sequence>
<keyword evidence="3" id="KW-1185">Reference proteome</keyword>
<keyword evidence="1" id="KW-0732">Signal</keyword>
<dbReference type="EMBL" id="JABFAF010000006">
    <property type="protein sequence ID" value="MBA0858101.1"/>
    <property type="molecule type" value="Genomic_DNA"/>
</dbReference>
<evidence type="ECO:0000313" key="2">
    <source>
        <dbReference type="EMBL" id="MBA0858101.1"/>
    </source>
</evidence>
<dbReference type="Gene3D" id="2.120.10.30">
    <property type="entry name" value="TolB, C-terminal domain"/>
    <property type="match status" value="1"/>
</dbReference>
<name>A0A7J9LHG1_GOSSC</name>
<reference evidence="2 3" key="1">
    <citation type="journal article" date="2019" name="Genome Biol. Evol.">
        <title>Insights into the evolution of the New World diploid cottons (Gossypium, subgenus Houzingenia) based on genome sequencing.</title>
        <authorList>
            <person name="Grover C.E."/>
            <person name="Arick M.A. 2nd"/>
            <person name="Thrash A."/>
            <person name="Conover J.L."/>
            <person name="Sanders W.S."/>
            <person name="Peterson D.G."/>
            <person name="Frelichowski J.E."/>
            <person name="Scheffler J.A."/>
            <person name="Scheffler B.E."/>
            <person name="Wendel J.F."/>
        </authorList>
    </citation>
    <scope>NUCLEOTIDE SEQUENCE [LARGE SCALE GENOMIC DNA]</scope>
    <source>
        <strain evidence="2">1</strain>
        <tissue evidence="2">Leaf</tissue>
    </source>
</reference>
<evidence type="ECO:0000256" key="1">
    <source>
        <dbReference type="SAM" id="SignalP"/>
    </source>
</evidence>
<accession>A0A7J9LHG1</accession>
<protein>
    <submittedName>
        <fullName evidence="2">Uncharacterized protein</fullName>
    </submittedName>
</protein>
<feature type="chain" id="PRO_5029886590" evidence="1">
    <location>
        <begin position="24"/>
        <end position="98"/>
    </location>
</feature>
<comment type="caution">
    <text evidence="2">The sequence shown here is derived from an EMBL/GenBank/DDBJ whole genome shotgun (WGS) entry which is preliminary data.</text>
</comment>
<proteinExistence type="predicted"/>
<dbReference type="AlphaFoldDB" id="A0A7J9LHG1"/>
<dbReference type="InterPro" id="IPR011042">
    <property type="entry name" value="6-blade_b-propeller_TolB-like"/>
</dbReference>